<proteinExistence type="predicted"/>
<evidence type="ECO:0000256" key="1">
    <source>
        <dbReference type="SAM" id="MobiDB-lite"/>
    </source>
</evidence>
<evidence type="ECO:0000313" key="2">
    <source>
        <dbReference type="EMBL" id="CAD8648274.1"/>
    </source>
</evidence>
<feature type="region of interest" description="Disordered" evidence="1">
    <location>
        <begin position="111"/>
        <end position="159"/>
    </location>
</feature>
<sequence>MWLQTQTRRALEAQILLHSADLQEVQHRHEVRLAAAQELSRAPVLIGAARFERIAEALAVLELQVLERLRRLVKQGTSSTEAATTVAAIQGDFAHARVEVTAGVEVREKRQPSANGLIQRRKSAVHNASRSCCGNSTGGESEEKWASGEDSDNGTWAEHGSQTDIASDFFLTQRAPGAGRGQPKPKQGQKMRRGSLVSKPVQPRAGISEVESAARTVMLHKLHAALDAIYEHLLQLSSTTKRRIASPGCPSLLNSVLCFLFTKCCIHGAAMAELEGLQQAVATLDSTDRRATVFGRLLGWAAPTLPSGALDLVLGLKAEALPLLGTETRWADNLAQNHGGRLRGNDAAASRPAEGVVSRACAMRWAGWAERVYGLDASGILMELDGVLMLNSQHGEVFEVCDVVLAVARKLTSRYAEIAKVLPELLVAVGNRNDAAKGKRDIGSLRHTSHFDVQVGPSSSSLSFEECQACLEAVTSSSEKLPDWRAASAYDRICSDVATGKASLAEAFARAALELEYELQVEKL</sequence>
<accession>A0A7S0MQ97</accession>
<protein>
    <submittedName>
        <fullName evidence="2">Uncharacterized protein</fullName>
    </submittedName>
</protein>
<name>A0A7S0MQ97_9CRYP</name>
<feature type="compositionally biased region" description="Polar residues" evidence="1">
    <location>
        <begin position="126"/>
        <end position="139"/>
    </location>
</feature>
<reference evidence="2" key="1">
    <citation type="submission" date="2021-01" db="EMBL/GenBank/DDBJ databases">
        <authorList>
            <person name="Corre E."/>
            <person name="Pelletier E."/>
            <person name="Niang G."/>
            <person name="Scheremetjew M."/>
            <person name="Finn R."/>
            <person name="Kale V."/>
            <person name="Holt S."/>
            <person name="Cochrane G."/>
            <person name="Meng A."/>
            <person name="Brown T."/>
            <person name="Cohen L."/>
        </authorList>
    </citation>
    <scope>NUCLEOTIDE SEQUENCE</scope>
    <source>
        <strain evidence="2">CCAP979/52</strain>
    </source>
</reference>
<dbReference type="AlphaFoldDB" id="A0A7S0MQ97"/>
<feature type="region of interest" description="Disordered" evidence="1">
    <location>
        <begin position="174"/>
        <end position="204"/>
    </location>
</feature>
<organism evidence="2">
    <name type="scientific">Cryptomonas curvata</name>
    <dbReference type="NCBI Taxonomy" id="233186"/>
    <lineage>
        <taxon>Eukaryota</taxon>
        <taxon>Cryptophyceae</taxon>
        <taxon>Cryptomonadales</taxon>
        <taxon>Cryptomonadaceae</taxon>
        <taxon>Cryptomonas</taxon>
    </lineage>
</organism>
<gene>
    <name evidence="2" type="ORF">CCUR1050_LOCUS25476</name>
</gene>
<dbReference type="EMBL" id="HBEZ01046205">
    <property type="protein sequence ID" value="CAD8648274.1"/>
    <property type="molecule type" value="Transcribed_RNA"/>
</dbReference>